<dbReference type="InParanoid" id="E2AC63"/>
<protein>
    <submittedName>
        <fullName evidence="4">Regulating synaptic membrane exocytosis protein 1</fullName>
    </submittedName>
</protein>
<dbReference type="AlphaFoldDB" id="E2AC63"/>
<dbReference type="GO" id="GO:0048791">
    <property type="term" value="P:calcium ion-regulated exocytosis of neurotransmitter"/>
    <property type="evidence" value="ECO:0007669"/>
    <property type="project" value="TreeGrafter"/>
</dbReference>
<proteinExistence type="predicted"/>
<dbReference type="GO" id="GO:0048167">
    <property type="term" value="P:regulation of synaptic plasticity"/>
    <property type="evidence" value="ECO:0007669"/>
    <property type="project" value="TreeGrafter"/>
</dbReference>
<comment type="subcellular location">
    <subcellularLocation>
        <location evidence="2">Synapse</location>
    </subcellularLocation>
</comment>
<dbReference type="InterPro" id="IPR039032">
    <property type="entry name" value="Rim-like"/>
</dbReference>
<dbReference type="InterPro" id="IPR035892">
    <property type="entry name" value="C2_domain_sf"/>
</dbReference>
<evidence type="ECO:0000313" key="4">
    <source>
        <dbReference type="EMBL" id="EFN68979.1"/>
    </source>
</evidence>
<dbReference type="InterPro" id="IPR000008">
    <property type="entry name" value="C2_dom"/>
</dbReference>
<keyword evidence="1" id="KW-0770">Synapse</keyword>
<dbReference type="SUPFAM" id="SSF49562">
    <property type="entry name" value="C2 domain (Calcium/lipid-binding domain, CaLB)"/>
    <property type="match status" value="2"/>
</dbReference>
<dbReference type="GO" id="GO:0042734">
    <property type="term" value="C:presynaptic membrane"/>
    <property type="evidence" value="ECO:0007669"/>
    <property type="project" value="TreeGrafter"/>
</dbReference>
<dbReference type="GO" id="GO:0050806">
    <property type="term" value="P:positive regulation of synaptic transmission"/>
    <property type="evidence" value="ECO:0007669"/>
    <property type="project" value="TreeGrafter"/>
</dbReference>
<evidence type="ECO:0000259" key="3">
    <source>
        <dbReference type="PROSITE" id="PS50004"/>
    </source>
</evidence>
<sequence>MADDLCAREDTGFGTLPEAFAKLILAPPCGDATLLKTIVAEPTQKPIWNATLFFTGVDGESLMERAIEVTLWDYCPDGDNVFLGECTVDVQRALENDRAVCQSARNENGVDLKLGRGQVLPKGYKIISGAQNGEVQLGFYLCKGALEVEVICARDICLEEKEELDTYVKTYLRERDGEKWLQKRKTRVVRHSKNPQYRQTLKYGRCDILQGRHLLVMLWEKKQGFESNQGLGGAEVNLDLLPPKEFIFDWYPLFPIHTLGSQNADSP</sequence>
<feature type="domain" description="C2" evidence="3">
    <location>
        <begin position="131"/>
        <end position="251"/>
    </location>
</feature>
<keyword evidence="5" id="KW-1185">Reference proteome</keyword>
<dbReference type="PANTHER" id="PTHR12157">
    <property type="entry name" value="REGULATING SYNAPTIC MEMBRANE EXOCYTOSIS PROTEIN"/>
    <property type="match status" value="1"/>
</dbReference>
<dbReference type="GO" id="GO:0031267">
    <property type="term" value="F:small GTPase binding"/>
    <property type="evidence" value="ECO:0007669"/>
    <property type="project" value="InterPro"/>
</dbReference>
<dbReference type="Proteomes" id="UP000000311">
    <property type="component" value="Unassembled WGS sequence"/>
</dbReference>
<dbReference type="Gene3D" id="2.60.40.150">
    <property type="entry name" value="C2 domain"/>
    <property type="match status" value="2"/>
</dbReference>
<reference evidence="4 5" key="1">
    <citation type="journal article" date="2010" name="Science">
        <title>Genomic comparison of the ants Camponotus floridanus and Harpegnathos saltator.</title>
        <authorList>
            <person name="Bonasio R."/>
            <person name="Zhang G."/>
            <person name="Ye C."/>
            <person name="Mutti N.S."/>
            <person name="Fang X."/>
            <person name="Qin N."/>
            <person name="Donahue G."/>
            <person name="Yang P."/>
            <person name="Li Q."/>
            <person name="Li C."/>
            <person name="Zhang P."/>
            <person name="Huang Z."/>
            <person name="Berger S.L."/>
            <person name="Reinberg D."/>
            <person name="Wang J."/>
            <person name="Liebig J."/>
        </authorList>
    </citation>
    <scope>NUCLEOTIDE SEQUENCE [LARGE SCALE GENOMIC DNA]</scope>
    <source>
        <strain evidence="5">C129</strain>
    </source>
</reference>
<feature type="domain" description="C2" evidence="3">
    <location>
        <begin position="1"/>
        <end position="104"/>
    </location>
</feature>
<dbReference type="EMBL" id="GL438422">
    <property type="protein sequence ID" value="EFN68979.1"/>
    <property type="molecule type" value="Genomic_DNA"/>
</dbReference>
<accession>E2AC63</accession>
<dbReference type="PROSITE" id="PS50004">
    <property type="entry name" value="C2"/>
    <property type="match status" value="2"/>
</dbReference>
<gene>
    <name evidence="4" type="ORF">EAG_07590</name>
</gene>
<evidence type="ECO:0000256" key="2">
    <source>
        <dbReference type="ARBA" id="ARBA00034103"/>
    </source>
</evidence>
<dbReference type="Pfam" id="PF00168">
    <property type="entry name" value="C2"/>
    <property type="match status" value="2"/>
</dbReference>
<dbReference type="OrthoDB" id="10059918at2759"/>
<dbReference type="GO" id="GO:0044325">
    <property type="term" value="F:transmembrane transporter binding"/>
    <property type="evidence" value="ECO:0007669"/>
    <property type="project" value="TreeGrafter"/>
</dbReference>
<dbReference type="GO" id="GO:0042391">
    <property type="term" value="P:regulation of membrane potential"/>
    <property type="evidence" value="ECO:0007669"/>
    <property type="project" value="TreeGrafter"/>
</dbReference>
<name>E2AC63_CAMFO</name>
<dbReference type="PANTHER" id="PTHR12157:SF24">
    <property type="entry name" value="FIFE, ISOFORM D"/>
    <property type="match status" value="1"/>
</dbReference>
<organism evidence="5">
    <name type="scientific">Camponotus floridanus</name>
    <name type="common">Florida carpenter ant</name>
    <dbReference type="NCBI Taxonomy" id="104421"/>
    <lineage>
        <taxon>Eukaryota</taxon>
        <taxon>Metazoa</taxon>
        <taxon>Ecdysozoa</taxon>
        <taxon>Arthropoda</taxon>
        <taxon>Hexapoda</taxon>
        <taxon>Insecta</taxon>
        <taxon>Pterygota</taxon>
        <taxon>Neoptera</taxon>
        <taxon>Endopterygota</taxon>
        <taxon>Hymenoptera</taxon>
        <taxon>Apocrita</taxon>
        <taxon>Aculeata</taxon>
        <taxon>Formicoidea</taxon>
        <taxon>Formicidae</taxon>
        <taxon>Formicinae</taxon>
        <taxon>Camponotus</taxon>
    </lineage>
</organism>
<evidence type="ECO:0000256" key="1">
    <source>
        <dbReference type="ARBA" id="ARBA00023018"/>
    </source>
</evidence>
<dbReference type="SMART" id="SM00239">
    <property type="entry name" value="C2"/>
    <property type="match status" value="2"/>
</dbReference>
<evidence type="ECO:0000313" key="5">
    <source>
        <dbReference type="Proteomes" id="UP000000311"/>
    </source>
</evidence>
<dbReference type="STRING" id="104421.E2AC63"/>
<dbReference type="GO" id="GO:0048788">
    <property type="term" value="C:cytoskeleton of presynaptic active zone"/>
    <property type="evidence" value="ECO:0007669"/>
    <property type="project" value="TreeGrafter"/>
</dbReference>